<dbReference type="EC" id="2.6.1.19" evidence="6"/>
<comment type="pathway">
    <text evidence="3">Amino-acid degradation; 4-aminobutanoate degradation.</text>
</comment>
<evidence type="ECO:0000256" key="4">
    <source>
        <dbReference type="ARBA" id="ARBA00008954"/>
    </source>
</evidence>
<dbReference type="Gene3D" id="3.90.1150.10">
    <property type="entry name" value="Aspartate Aminotransferase, domain 1"/>
    <property type="match status" value="1"/>
</dbReference>
<protein>
    <recommendedName>
        <fullName evidence="12">(S)-3-amino-2-methylpropionate transaminase</fullName>
        <ecNumber evidence="6">2.6.1.19</ecNumber>
        <ecNumber evidence="5">2.6.1.22</ecNumber>
    </recommendedName>
    <alternativeName>
        <fullName evidence="13">GABA aminotransferase</fullName>
    </alternativeName>
    <alternativeName>
        <fullName evidence="11">Gamma-amino-N-butyrate transaminase</fullName>
    </alternativeName>
    <alternativeName>
        <fullName evidence="15">Glutamate:succinic semialdehyde transaminase</fullName>
    </alternativeName>
    <alternativeName>
        <fullName evidence="10">L-AIBAT</fullName>
    </alternativeName>
</protein>
<dbReference type="CDD" id="cd00610">
    <property type="entry name" value="OAT_like"/>
    <property type="match status" value="1"/>
</dbReference>
<comment type="catalytic activity">
    <reaction evidence="14">
        <text>4-aminobutanoate + 2-oxoglutarate = succinate semialdehyde + L-glutamate</text>
        <dbReference type="Rhea" id="RHEA:23352"/>
        <dbReference type="ChEBI" id="CHEBI:16810"/>
        <dbReference type="ChEBI" id="CHEBI:29985"/>
        <dbReference type="ChEBI" id="CHEBI:57706"/>
        <dbReference type="ChEBI" id="CHEBI:59888"/>
        <dbReference type="EC" id="2.6.1.19"/>
    </reaction>
</comment>
<comment type="similarity">
    <text evidence="4 16">Belongs to the class-III pyridoxal-phosphate-dependent aminotransferase family.</text>
</comment>
<dbReference type="InterPro" id="IPR049704">
    <property type="entry name" value="Aminotrans_3_PPA_site"/>
</dbReference>
<comment type="catalytic activity">
    <reaction evidence="1">
        <text>(S)-3-amino-2-methylpropanoate + 2-oxoglutarate = 2-methyl-3-oxopropanoate + L-glutamate</text>
        <dbReference type="Rhea" id="RHEA:13993"/>
        <dbReference type="ChEBI" id="CHEBI:16810"/>
        <dbReference type="ChEBI" id="CHEBI:29985"/>
        <dbReference type="ChEBI" id="CHEBI:57700"/>
        <dbReference type="ChEBI" id="CHEBI:58655"/>
        <dbReference type="EC" id="2.6.1.22"/>
    </reaction>
</comment>
<dbReference type="GO" id="GO:0030170">
    <property type="term" value="F:pyridoxal phosphate binding"/>
    <property type="evidence" value="ECO:0007669"/>
    <property type="project" value="InterPro"/>
</dbReference>
<dbReference type="InterPro" id="IPR015422">
    <property type="entry name" value="PyrdxlP-dep_Trfase_small"/>
</dbReference>
<evidence type="ECO:0000256" key="16">
    <source>
        <dbReference type="RuleBase" id="RU003560"/>
    </source>
</evidence>
<dbReference type="PANTHER" id="PTHR11986:SF58">
    <property type="entry name" value="LEUCINE_METHIONINE RACEMASE"/>
    <property type="match status" value="1"/>
</dbReference>
<keyword evidence="7 17" id="KW-0032">Aminotransferase</keyword>
<dbReference type="GO" id="GO:0047298">
    <property type="term" value="F:(S)-3-amino-2-methylpropionate transaminase activity"/>
    <property type="evidence" value="ECO:0007669"/>
    <property type="project" value="UniProtKB-EC"/>
</dbReference>
<comment type="cofactor">
    <cofactor evidence="2">
        <name>pyridoxal 5'-phosphate</name>
        <dbReference type="ChEBI" id="CHEBI:597326"/>
    </cofactor>
</comment>
<evidence type="ECO:0000256" key="15">
    <source>
        <dbReference type="ARBA" id="ARBA00050054"/>
    </source>
</evidence>
<dbReference type="OrthoDB" id="9801052at2"/>
<dbReference type="FunFam" id="3.40.640.10:FF:000013">
    <property type="entry name" value="4-aminobutyrate aminotransferase"/>
    <property type="match status" value="1"/>
</dbReference>
<evidence type="ECO:0000256" key="10">
    <source>
        <dbReference type="ARBA" id="ARBA00029760"/>
    </source>
</evidence>
<evidence type="ECO:0000313" key="17">
    <source>
        <dbReference type="EMBL" id="CUU67428.1"/>
    </source>
</evidence>
<evidence type="ECO:0000256" key="7">
    <source>
        <dbReference type="ARBA" id="ARBA00022576"/>
    </source>
</evidence>
<dbReference type="PROSITE" id="PS00600">
    <property type="entry name" value="AA_TRANSFER_CLASS_3"/>
    <property type="match status" value="1"/>
</dbReference>
<dbReference type="EC" id="2.6.1.22" evidence="5"/>
<organism evidence="17 18">
    <name type="scientific">Corynebacterium variabile</name>
    <dbReference type="NCBI Taxonomy" id="1727"/>
    <lineage>
        <taxon>Bacteria</taxon>
        <taxon>Bacillati</taxon>
        <taxon>Actinomycetota</taxon>
        <taxon>Actinomycetes</taxon>
        <taxon>Mycobacteriales</taxon>
        <taxon>Corynebacteriaceae</taxon>
        <taxon>Corynebacterium</taxon>
    </lineage>
</organism>
<dbReference type="OMA" id="ERDNICQ"/>
<dbReference type="InterPro" id="IPR004632">
    <property type="entry name" value="4NH2But_aminotransferase_bac"/>
</dbReference>
<dbReference type="Pfam" id="PF00202">
    <property type="entry name" value="Aminotran_3"/>
    <property type="match status" value="1"/>
</dbReference>
<reference evidence="18" key="1">
    <citation type="submission" date="2015-11" db="EMBL/GenBank/DDBJ databases">
        <authorList>
            <person name="Dugat-Bony E."/>
        </authorList>
    </citation>
    <scope>NUCLEOTIDE SEQUENCE [LARGE SCALE GENOMIC DNA]</scope>
    <source>
        <strain evidence="18">Mu292</strain>
    </source>
</reference>
<evidence type="ECO:0000256" key="11">
    <source>
        <dbReference type="ARBA" id="ARBA00030204"/>
    </source>
</evidence>
<dbReference type="InterPro" id="IPR015421">
    <property type="entry name" value="PyrdxlP-dep_Trfase_major"/>
</dbReference>
<dbReference type="InterPro" id="IPR050103">
    <property type="entry name" value="Class-III_PLP-dep_AT"/>
</dbReference>
<dbReference type="AlphaFoldDB" id="A0A0X8XVW2"/>
<sequence length="449" mass="46657">MRNLTHRLPQERRIVTALPGPASTELAQRCSSSVGRAISPSTPGYMVDGDGGVLVDADGNSFIDLASGIAVTSVGASDEKVVEAIREAAGHFTHTAFMSTPYESYVQVAEKLNEIAPGDHDKRSVLFSTGAEAVENAVKISRAYTGKSGVVVMDRAYHGRTNLTMAMTAKNRPYKSGFGPFASDVTRVPMSYPVRDGLTGEGAAARAIYQMEKEVGPENIACVVAEPVQGEGGFIVPAEGFLPAIAAWCRANDVVFVADEIQAGMCRTGDWFAVNHENVVPDLMTTAKGIAGGMPLSAVTGRAEIMDAPGVGTLGGTYSGNPVACAAAVAALDQMESQDLAARARGIEQIIREELEPLTSTGRVAEVRGRGAMVAVELIDADGNPDAALTGSVVTACLAQGVLVLSCGMDGNVLRLLPPLVIDEALLREGLGVIADAVRTTVGQGAVNA</sequence>
<dbReference type="InterPro" id="IPR015424">
    <property type="entry name" value="PyrdxlP-dep_Trfase"/>
</dbReference>
<dbReference type="PANTHER" id="PTHR11986">
    <property type="entry name" value="AMINOTRANSFERASE CLASS III"/>
    <property type="match status" value="1"/>
</dbReference>
<evidence type="ECO:0000256" key="12">
    <source>
        <dbReference type="ARBA" id="ARBA00030857"/>
    </source>
</evidence>
<dbReference type="GO" id="GO:0034386">
    <property type="term" value="F:4-aminobutyrate:2-oxoglutarate transaminase activity"/>
    <property type="evidence" value="ECO:0007669"/>
    <property type="project" value="UniProtKB-EC"/>
</dbReference>
<keyword evidence="18" id="KW-1185">Reference proteome</keyword>
<dbReference type="PIRSF" id="PIRSF000521">
    <property type="entry name" value="Transaminase_4ab_Lys_Orn"/>
    <property type="match status" value="1"/>
</dbReference>
<accession>A0A0X8XVW2</accession>
<keyword evidence="9 16" id="KW-0663">Pyridoxal phosphate</keyword>
<dbReference type="SUPFAM" id="SSF53383">
    <property type="entry name" value="PLP-dependent transferases"/>
    <property type="match status" value="1"/>
</dbReference>
<gene>
    <name evidence="17" type="ORF">CVAR292_02790</name>
</gene>
<dbReference type="Proteomes" id="UP000182498">
    <property type="component" value="Unassembled WGS sequence"/>
</dbReference>
<dbReference type="NCBIfam" id="NF004714">
    <property type="entry name" value="PRK06058.1"/>
    <property type="match status" value="1"/>
</dbReference>
<evidence type="ECO:0000256" key="2">
    <source>
        <dbReference type="ARBA" id="ARBA00001933"/>
    </source>
</evidence>
<evidence type="ECO:0000256" key="8">
    <source>
        <dbReference type="ARBA" id="ARBA00022679"/>
    </source>
</evidence>
<dbReference type="NCBIfam" id="TIGR00700">
    <property type="entry name" value="GABAtrnsam"/>
    <property type="match status" value="1"/>
</dbReference>
<dbReference type="RefSeq" id="WP_014009493.1">
    <property type="nucleotide sequence ID" value="NZ_FAUH01000024.1"/>
</dbReference>
<dbReference type="Gene3D" id="3.40.640.10">
    <property type="entry name" value="Type I PLP-dependent aspartate aminotransferase-like (Major domain)"/>
    <property type="match status" value="1"/>
</dbReference>
<evidence type="ECO:0000256" key="14">
    <source>
        <dbReference type="ARBA" id="ARBA00048021"/>
    </source>
</evidence>
<evidence type="ECO:0000256" key="1">
    <source>
        <dbReference type="ARBA" id="ARBA00001750"/>
    </source>
</evidence>
<evidence type="ECO:0000256" key="9">
    <source>
        <dbReference type="ARBA" id="ARBA00022898"/>
    </source>
</evidence>
<dbReference type="InterPro" id="IPR005814">
    <property type="entry name" value="Aminotrans_3"/>
</dbReference>
<evidence type="ECO:0000256" key="3">
    <source>
        <dbReference type="ARBA" id="ARBA00005176"/>
    </source>
</evidence>
<name>A0A0X8XVW2_9CORY</name>
<evidence type="ECO:0000256" key="13">
    <source>
        <dbReference type="ARBA" id="ARBA00031787"/>
    </source>
</evidence>
<proteinExistence type="inferred from homology"/>
<evidence type="ECO:0000256" key="6">
    <source>
        <dbReference type="ARBA" id="ARBA00012912"/>
    </source>
</evidence>
<dbReference type="GO" id="GO:0009448">
    <property type="term" value="P:gamma-aminobutyric acid metabolic process"/>
    <property type="evidence" value="ECO:0007669"/>
    <property type="project" value="InterPro"/>
</dbReference>
<evidence type="ECO:0000313" key="18">
    <source>
        <dbReference type="Proteomes" id="UP000182498"/>
    </source>
</evidence>
<evidence type="ECO:0000256" key="5">
    <source>
        <dbReference type="ARBA" id="ARBA00012876"/>
    </source>
</evidence>
<dbReference type="EMBL" id="FAUH01000024">
    <property type="protein sequence ID" value="CUU67428.1"/>
    <property type="molecule type" value="Genomic_DNA"/>
</dbReference>
<dbReference type="GO" id="GO:0042802">
    <property type="term" value="F:identical protein binding"/>
    <property type="evidence" value="ECO:0007669"/>
    <property type="project" value="TreeGrafter"/>
</dbReference>
<keyword evidence="8 17" id="KW-0808">Transferase</keyword>